<gene>
    <name evidence="3" type="ORF">MF646_01930</name>
</gene>
<dbReference type="EMBL" id="JAKRYL010000002">
    <property type="protein sequence ID" value="MCL7745870.1"/>
    <property type="molecule type" value="Genomic_DNA"/>
</dbReference>
<feature type="transmembrane region" description="Helical" evidence="1">
    <location>
        <begin position="169"/>
        <end position="187"/>
    </location>
</feature>
<reference evidence="3" key="1">
    <citation type="submission" date="2022-02" db="EMBL/GenBank/DDBJ databases">
        <title>Halalkalibacter sp. nov. isolated from Lonar Lake, India.</title>
        <authorList>
            <person name="Joshi A."/>
            <person name="Thite S."/>
            <person name="Lodha T."/>
        </authorList>
    </citation>
    <scope>NUCLEOTIDE SEQUENCE</scope>
    <source>
        <strain evidence="3">MEB205</strain>
    </source>
</reference>
<keyword evidence="3" id="KW-0482">Metalloprotease</keyword>
<feature type="transmembrane region" description="Helical" evidence="1">
    <location>
        <begin position="20"/>
        <end position="39"/>
    </location>
</feature>
<keyword evidence="1" id="KW-0812">Transmembrane</keyword>
<dbReference type="GO" id="GO:0080120">
    <property type="term" value="P:CAAX-box protein maturation"/>
    <property type="evidence" value="ECO:0007669"/>
    <property type="project" value="UniProtKB-ARBA"/>
</dbReference>
<dbReference type="InterPro" id="IPR003675">
    <property type="entry name" value="Rce1/LyrA-like_dom"/>
</dbReference>
<evidence type="ECO:0000313" key="3">
    <source>
        <dbReference type="EMBL" id="MCL7745870.1"/>
    </source>
</evidence>
<name>A0A9X1ZZE6_9BACI</name>
<protein>
    <submittedName>
        <fullName evidence="3">CPBP family intramembrane metalloprotease</fullName>
    </submittedName>
</protein>
<evidence type="ECO:0000313" key="4">
    <source>
        <dbReference type="Proteomes" id="UP001139150"/>
    </source>
</evidence>
<feature type="domain" description="CAAX prenyl protease 2/Lysostaphin resistance protein A-like" evidence="2">
    <location>
        <begin position="97"/>
        <end position="180"/>
    </location>
</feature>
<dbReference type="RefSeq" id="WP_250094807.1">
    <property type="nucleotide sequence ID" value="NZ_JAKRYL010000002.1"/>
</dbReference>
<dbReference type="Pfam" id="PF02517">
    <property type="entry name" value="Rce1-like"/>
    <property type="match status" value="1"/>
</dbReference>
<organism evidence="3 4">
    <name type="scientific">Halalkalibacter alkaliphilus</name>
    <dbReference type="NCBI Taxonomy" id="2917993"/>
    <lineage>
        <taxon>Bacteria</taxon>
        <taxon>Bacillati</taxon>
        <taxon>Bacillota</taxon>
        <taxon>Bacilli</taxon>
        <taxon>Bacillales</taxon>
        <taxon>Bacillaceae</taxon>
        <taxon>Halalkalibacter</taxon>
    </lineage>
</organism>
<evidence type="ECO:0000259" key="2">
    <source>
        <dbReference type="Pfam" id="PF02517"/>
    </source>
</evidence>
<comment type="caution">
    <text evidence="3">The sequence shown here is derived from an EMBL/GenBank/DDBJ whole genome shotgun (WGS) entry which is preliminary data.</text>
</comment>
<keyword evidence="3" id="KW-0378">Hydrolase</keyword>
<keyword evidence="1" id="KW-0472">Membrane</keyword>
<keyword evidence="1" id="KW-1133">Transmembrane helix</keyword>
<dbReference type="GO" id="GO:0008237">
    <property type="term" value="F:metallopeptidase activity"/>
    <property type="evidence" value="ECO:0007669"/>
    <property type="project" value="UniProtKB-KW"/>
</dbReference>
<accession>A0A9X1ZZE6</accession>
<feature type="transmembrane region" description="Helical" evidence="1">
    <location>
        <begin position="118"/>
        <end position="138"/>
    </location>
</feature>
<dbReference type="AlphaFoldDB" id="A0A9X1ZZE6"/>
<keyword evidence="4" id="KW-1185">Reference proteome</keyword>
<keyword evidence="3" id="KW-0645">Protease</keyword>
<dbReference type="GO" id="GO:0004175">
    <property type="term" value="F:endopeptidase activity"/>
    <property type="evidence" value="ECO:0007669"/>
    <property type="project" value="UniProtKB-ARBA"/>
</dbReference>
<proteinExistence type="predicted"/>
<feature type="transmembrane region" description="Helical" evidence="1">
    <location>
        <begin position="51"/>
        <end position="74"/>
    </location>
</feature>
<dbReference type="Proteomes" id="UP001139150">
    <property type="component" value="Unassembled WGS sequence"/>
</dbReference>
<sequence length="199" mass="22501">MKKQSDVVAELTDRELKLNVYATQVILLILAGIIGWFVFDNWHEFIGLFQVNIGLIIGVGGGVAVFIVLLDIILERLLPKSWLDDGGINERVFRHLSLLELTILCLVIAVAEELLFRAVLQSAFGLVIASTLFALIHFRYLNKPVLFLNVWLVSFLLGALFYWTGNIMVTIFAHFLIDFLLGLFIRYQYRVKKGSDGNG</sequence>
<feature type="transmembrane region" description="Helical" evidence="1">
    <location>
        <begin position="145"/>
        <end position="163"/>
    </location>
</feature>
<evidence type="ECO:0000256" key="1">
    <source>
        <dbReference type="SAM" id="Phobius"/>
    </source>
</evidence>